<dbReference type="Proteomes" id="UP000299102">
    <property type="component" value="Unassembled WGS sequence"/>
</dbReference>
<proteinExistence type="predicted"/>
<evidence type="ECO:0000313" key="1">
    <source>
        <dbReference type="EMBL" id="GBP28727.1"/>
    </source>
</evidence>
<sequence>MFPRNKWSNKYGPIYGAVKKNGHKRPSILWSGHRGFFVAGARRFTSLKRIIALNAASDNDAVVSSPDTMHVPVIVGDEAVRLCPAQEWLADAVLCFLTN</sequence>
<dbReference type="EMBL" id="BGZK01000210">
    <property type="protein sequence ID" value="GBP28727.1"/>
    <property type="molecule type" value="Genomic_DNA"/>
</dbReference>
<name>A0A4C1URT4_EUMVA</name>
<comment type="caution">
    <text evidence="1">The sequence shown here is derived from an EMBL/GenBank/DDBJ whole genome shotgun (WGS) entry which is preliminary data.</text>
</comment>
<evidence type="ECO:0000313" key="2">
    <source>
        <dbReference type="Proteomes" id="UP000299102"/>
    </source>
</evidence>
<organism evidence="1 2">
    <name type="scientific">Eumeta variegata</name>
    <name type="common">Bagworm moth</name>
    <name type="synonym">Eumeta japonica</name>
    <dbReference type="NCBI Taxonomy" id="151549"/>
    <lineage>
        <taxon>Eukaryota</taxon>
        <taxon>Metazoa</taxon>
        <taxon>Ecdysozoa</taxon>
        <taxon>Arthropoda</taxon>
        <taxon>Hexapoda</taxon>
        <taxon>Insecta</taxon>
        <taxon>Pterygota</taxon>
        <taxon>Neoptera</taxon>
        <taxon>Endopterygota</taxon>
        <taxon>Lepidoptera</taxon>
        <taxon>Glossata</taxon>
        <taxon>Ditrysia</taxon>
        <taxon>Tineoidea</taxon>
        <taxon>Psychidae</taxon>
        <taxon>Oiketicinae</taxon>
        <taxon>Eumeta</taxon>
    </lineage>
</organism>
<dbReference type="AlphaFoldDB" id="A0A4C1URT4"/>
<accession>A0A4C1URT4</accession>
<protein>
    <submittedName>
        <fullName evidence="1">Uncharacterized protein</fullName>
    </submittedName>
</protein>
<reference evidence="1 2" key="1">
    <citation type="journal article" date="2019" name="Commun. Biol.">
        <title>The bagworm genome reveals a unique fibroin gene that provides high tensile strength.</title>
        <authorList>
            <person name="Kono N."/>
            <person name="Nakamura H."/>
            <person name="Ohtoshi R."/>
            <person name="Tomita M."/>
            <person name="Numata K."/>
            <person name="Arakawa K."/>
        </authorList>
    </citation>
    <scope>NUCLEOTIDE SEQUENCE [LARGE SCALE GENOMIC DNA]</scope>
</reference>
<gene>
    <name evidence="1" type="ORF">EVAR_19769_1</name>
</gene>
<keyword evidence="2" id="KW-1185">Reference proteome</keyword>